<keyword evidence="2" id="KW-1185">Reference proteome</keyword>
<gene>
    <name evidence="1" type="ORF">E1293_29520</name>
</gene>
<organism evidence="1 2">
    <name type="scientific">Actinomadura darangshiensis</name>
    <dbReference type="NCBI Taxonomy" id="705336"/>
    <lineage>
        <taxon>Bacteria</taxon>
        <taxon>Bacillati</taxon>
        <taxon>Actinomycetota</taxon>
        <taxon>Actinomycetes</taxon>
        <taxon>Streptosporangiales</taxon>
        <taxon>Thermomonosporaceae</taxon>
        <taxon>Actinomadura</taxon>
    </lineage>
</organism>
<reference evidence="1 2" key="1">
    <citation type="submission" date="2019-03" db="EMBL/GenBank/DDBJ databases">
        <title>Draft genome sequences of novel Actinobacteria.</title>
        <authorList>
            <person name="Sahin N."/>
            <person name="Ay H."/>
            <person name="Saygin H."/>
        </authorList>
    </citation>
    <scope>NUCLEOTIDE SEQUENCE [LARGE SCALE GENOMIC DNA]</scope>
    <source>
        <strain evidence="1 2">DSM 45941</strain>
    </source>
</reference>
<proteinExistence type="predicted"/>
<sequence length="201" mass="21665">MDEFTPYEIALLCGGSARVAQCALLALHEQRRVRVSRGTHRVTVVEREPGDAIQAALLEEIPDSGFQLRFVLAAVSESAEVSDVADGLIGRGLLRRRFRGRLWRTRRGRAARRRLRADAEAGTSGGLGELGKGSASNAIAKLAALGTGGIADTKLREVLESDAPEMVELPRFRFPGHRNLDASNLPDDKYSGGSYGGYGGY</sequence>
<dbReference type="AlphaFoldDB" id="A0A4R5AQM9"/>
<dbReference type="OrthoDB" id="3824971at2"/>
<dbReference type="NCBIfam" id="TIGR04222">
    <property type="entry name" value="near_uncomplex"/>
    <property type="match status" value="1"/>
</dbReference>
<evidence type="ECO:0000313" key="1">
    <source>
        <dbReference type="EMBL" id="TDD74495.1"/>
    </source>
</evidence>
<dbReference type="InterPro" id="IPR026467">
    <property type="entry name" value="Ser/Gly_Cys_C_dom"/>
</dbReference>
<evidence type="ECO:0000313" key="2">
    <source>
        <dbReference type="Proteomes" id="UP000295578"/>
    </source>
</evidence>
<protein>
    <submittedName>
        <fullName evidence="1">TIGR04222 domain-containing membrane protein</fullName>
    </submittedName>
</protein>
<dbReference type="Proteomes" id="UP000295578">
    <property type="component" value="Unassembled WGS sequence"/>
</dbReference>
<comment type="caution">
    <text evidence="1">The sequence shown here is derived from an EMBL/GenBank/DDBJ whole genome shotgun (WGS) entry which is preliminary data.</text>
</comment>
<dbReference type="EMBL" id="SMKY01000168">
    <property type="protein sequence ID" value="TDD74495.1"/>
    <property type="molecule type" value="Genomic_DNA"/>
</dbReference>
<name>A0A4R5AQM9_9ACTN</name>
<accession>A0A4R5AQM9</accession>